<dbReference type="InterPro" id="IPR002182">
    <property type="entry name" value="NB-ARC"/>
</dbReference>
<reference evidence="2 3" key="2">
    <citation type="journal article" date="2017" name="Nature">
        <title>The Apostasia genome and the evolution of orchids.</title>
        <authorList>
            <person name="Zhang G.Q."/>
            <person name="Liu K.W."/>
            <person name="Li Z."/>
            <person name="Lohaus R."/>
            <person name="Hsiao Y.Y."/>
            <person name="Niu S.C."/>
            <person name="Wang J.Y."/>
            <person name="Lin Y.C."/>
            <person name="Xu Q."/>
            <person name="Chen L.J."/>
            <person name="Yoshida K."/>
            <person name="Fujiwara S."/>
            <person name="Wang Z.W."/>
            <person name="Zhang Y.Q."/>
            <person name="Mitsuda N."/>
            <person name="Wang M."/>
            <person name="Liu G.H."/>
            <person name="Pecoraro L."/>
            <person name="Huang H.X."/>
            <person name="Xiao X.J."/>
            <person name="Lin M."/>
            <person name="Wu X.Y."/>
            <person name="Wu W.L."/>
            <person name="Chen Y.Y."/>
            <person name="Chang S.B."/>
            <person name="Sakamoto S."/>
            <person name="Ohme-Takagi M."/>
            <person name="Yagi M."/>
            <person name="Zeng S.J."/>
            <person name="Shen C.Y."/>
            <person name="Yeh C.M."/>
            <person name="Luo Y.B."/>
            <person name="Tsai W.C."/>
            <person name="Van de Peer Y."/>
            <person name="Liu Z.J."/>
        </authorList>
    </citation>
    <scope>NUCLEOTIDE SEQUENCE [LARGE SCALE GENOMIC DNA]</scope>
    <source>
        <tissue evidence="2">The whole plant</tissue>
    </source>
</reference>
<dbReference type="Pfam" id="PF00931">
    <property type="entry name" value="NB-ARC"/>
    <property type="match status" value="1"/>
</dbReference>
<dbReference type="EMBL" id="KZ502085">
    <property type="protein sequence ID" value="PKU83671.1"/>
    <property type="molecule type" value="Genomic_DNA"/>
</dbReference>
<dbReference type="InterPro" id="IPR027417">
    <property type="entry name" value="P-loop_NTPase"/>
</dbReference>
<dbReference type="Proteomes" id="UP000233837">
    <property type="component" value="Unassembled WGS sequence"/>
</dbReference>
<proteinExistence type="predicted"/>
<gene>
    <name evidence="2" type="primary">RGA4</name>
    <name evidence="2" type="ORF">MA16_Dca010064</name>
</gene>
<dbReference type="SUPFAM" id="SSF52540">
    <property type="entry name" value="P-loop containing nucleoside triphosphate hydrolases"/>
    <property type="match status" value="1"/>
</dbReference>
<dbReference type="GO" id="GO:0043531">
    <property type="term" value="F:ADP binding"/>
    <property type="evidence" value="ECO:0007669"/>
    <property type="project" value="InterPro"/>
</dbReference>
<dbReference type="Gene3D" id="3.40.50.300">
    <property type="entry name" value="P-loop containing nucleotide triphosphate hydrolases"/>
    <property type="match status" value="1"/>
</dbReference>
<name>A0A2I0X714_9ASPA</name>
<sequence length="146" mass="16363">MASPSDVGREVDDDARRLVNRLIGENVDEKYRIFVVTGMGGIGKKTIAQKNFNHPKIQTFFNLKLWVCVSQNQSRIESLKQVISGVERRCRDDSTKTELQGLVRDSIAVAGFVFFSMVGVNSDTTLSEVRFAEDVYSIGLDWILDG</sequence>
<reference evidence="2 3" key="1">
    <citation type="journal article" date="2016" name="Sci. Rep.">
        <title>The Dendrobium catenatum Lindl. genome sequence provides insights into polysaccharide synthase, floral development and adaptive evolution.</title>
        <authorList>
            <person name="Zhang G.Q."/>
            <person name="Xu Q."/>
            <person name="Bian C."/>
            <person name="Tsai W.C."/>
            <person name="Yeh C.M."/>
            <person name="Liu K.W."/>
            <person name="Yoshida K."/>
            <person name="Zhang L.S."/>
            <person name="Chang S.B."/>
            <person name="Chen F."/>
            <person name="Shi Y."/>
            <person name="Su Y.Y."/>
            <person name="Zhang Y.Q."/>
            <person name="Chen L.J."/>
            <person name="Yin Y."/>
            <person name="Lin M."/>
            <person name="Huang H."/>
            <person name="Deng H."/>
            <person name="Wang Z.W."/>
            <person name="Zhu S.L."/>
            <person name="Zhao X."/>
            <person name="Deng C."/>
            <person name="Niu S.C."/>
            <person name="Huang J."/>
            <person name="Wang M."/>
            <person name="Liu G.H."/>
            <person name="Yang H.J."/>
            <person name="Xiao X.J."/>
            <person name="Hsiao Y.Y."/>
            <person name="Wu W.L."/>
            <person name="Chen Y.Y."/>
            <person name="Mitsuda N."/>
            <person name="Ohme-Takagi M."/>
            <person name="Luo Y.B."/>
            <person name="Van de Peer Y."/>
            <person name="Liu Z.J."/>
        </authorList>
    </citation>
    <scope>NUCLEOTIDE SEQUENCE [LARGE SCALE GENOMIC DNA]</scope>
    <source>
        <tissue evidence="2">The whole plant</tissue>
    </source>
</reference>
<feature type="domain" description="NB-ARC" evidence="1">
    <location>
        <begin position="13"/>
        <end position="100"/>
    </location>
</feature>
<keyword evidence="3" id="KW-1185">Reference proteome</keyword>
<dbReference type="AlphaFoldDB" id="A0A2I0X714"/>
<accession>A0A2I0X714</accession>
<dbReference type="PANTHER" id="PTHR36766">
    <property type="entry name" value="PLANT BROAD-SPECTRUM MILDEW RESISTANCE PROTEIN RPW8"/>
    <property type="match status" value="1"/>
</dbReference>
<protein>
    <submittedName>
        <fullName evidence="2">Disease resistance protein RGA4</fullName>
    </submittedName>
</protein>
<organism evidence="2 3">
    <name type="scientific">Dendrobium catenatum</name>
    <dbReference type="NCBI Taxonomy" id="906689"/>
    <lineage>
        <taxon>Eukaryota</taxon>
        <taxon>Viridiplantae</taxon>
        <taxon>Streptophyta</taxon>
        <taxon>Embryophyta</taxon>
        <taxon>Tracheophyta</taxon>
        <taxon>Spermatophyta</taxon>
        <taxon>Magnoliopsida</taxon>
        <taxon>Liliopsida</taxon>
        <taxon>Asparagales</taxon>
        <taxon>Orchidaceae</taxon>
        <taxon>Epidendroideae</taxon>
        <taxon>Malaxideae</taxon>
        <taxon>Dendrobiinae</taxon>
        <taxon>Dendrobium</taxon>
    </lineage>
</organism>
<evidence type="ECO:0000259" key="1">
    <source>
        <dbReference type="Pfam" id="PF00931"/>
    </source>
</evidence>
<evidence type="ECO:0000313" key="3">
    <source>
        <dbReference type="Proteomes" id="UP000233837"/>
    </source>
</evidence>
<dbReference type="PANTHER" id="PTHR36766:SF70">
    <property type="entry name" value="DISEASE RESISTANCE PROTEIN RGA4"/>
    <property type="match status" value="1"/>
</dbReference>
<evidence type="ECO:0000313" key="2">
    <source>
        <dbReference type="EMBL" id="PKU83671.1"/>
    </source>
</evidence>